<dbReference type="InterPro" id="IPR001623">
    <property type="entry name" value="DnaJ_domain"/>
</dbReference>
<dbReference type="Pfam" id="PF00226">
    <property type="entry name" value="DnaJ"/>
    <property type="match status" value="1"/>
</dbReference>
<proteinExistence type="predicted"/>
<dbReference type="EMBL" id="BLXT01000655">
    <property type="protein sequence ID" value="GFN79312.1"/>
    <property type="molecule type" value="Genomic_DNA"/>
</dbReference>
<dbReference type="SMART" id="SM00271">
    <property type="entry name" value="DnaJ"/>
    <property type="match status" value="1"/>
</dbReference>
<evidence type="ECO:0000313" key="2">
    <source>
        <dbReference type="EMBL" id="GFN79312.1"/>
    </source>
</evidence>
<dbReference type="Proteomes" id="UP000735302">
    <property type="component" value="Unassembled WGS sequence"/>
</dbReference>
<feature type="domain" description="J" evidence="1">
    <location>
        <begin position="12"/>
        <end position="74"/>
    </location>
</feature>
<comment type="caution">
    <text evidence="2">The sequence shown here is derived from an EMBL/GenBank/DDBJ whole genome shotgun (WGS) entry which is preliminary data.</text>
</comment>
<dbReference type="SUPFAM" id="SSF46565">
    <property type="entry name" value="Chaperone J-domain"/>
    <property type="match status" value="1"/>
</dbReference>
<accession>A0AAV3YAY8</accession>
<dbReference type="PROSITE" id="PS50076">
    <property type="entry name" value="DNAJ_2"/>
    <property type="match status" value="1"/>
</dbReference>
<dbReference type="CDD" id="cd06257">
    <property type="entry name" value="DnaJ"/>
    <property type="match status" value="1"/>
</dbReference>
<dbReference type="Gene3D" id="1.10.287.110">
    <property type="entry name" value="DnaJ domain"/>
    <property type="match status" value="1"/>
</dbReference>
<dbReference type="InterPro" id="IPR036869">
    <property type="entry name" value="J_dom_sf"/>
</dbReference>
<gene>
    <name evidence="2" type="ORF">PoB_000581800</name>
</gene>
<protein>
    <submittedName>
        <fullName evidence="2">Chaperone protein Dnaj</fullName>
    </submittedName>
</protein>
<reference evidence="2 3" key="1">
    <citation type="journal article" date="2021" name="Elife">
        <title>Chloroplast acquisition without the gene transfer in kleptoplastic sea slugs, Plakobranchus ocellatus.</title>
        <authorList>
            <person name="Maeda T."/>
            <person name="Takahashi S."/>
            <person name="Yoshida T."/>
            <person name="Shimamura S."/>
            <person name="Takaki Y."/>
            <person name="Nagai Y."/>
            <person name="Toyoda A."/>
            <person name="Suzuki Y."/>
            <person name="Arimoto A."/>
            <person name="Ishii H."/>
            <person name="Satoh N."/>
            <person name="Nishiyama T."/>
            <person name="Hasebe M."/>
            <person name="Maruyama T."/>
            <person name="Minagawa J."/>
            <person name="Obokata J."/>
            <person name="Shigenobu S."/>
        </authorList>
    </citation>
    <scope>NUCLEOTIDE SEQUENCE [LARGE SCALE GENOMIC DNA]</scope>
</reference>
<keyword evidence="3" id="KW-1185">Reference proteome</keyword>
<evidence type="ECO:0000313" key="3">
    <source>
        <dbReference type="Proteomes" id="UP000735302"/>
    </source>
</evidence>
<dbReference type="AlphaFoldDB" id="A0AAV3YAY8"/>
<organism evidence="2 3">
    <name type="scientific">Plakobranchus ocellatus</name>
    <dbReference type="NCBI Taxonomy" id="259542"/>
    <lineage>
        <taxon>Eukaryota</taxon>
        <taxon>Metazoa</taxon>
        <taxon>Spiralia</taxon>
        <taxon>Lophotrochozoa</taxon>
        <taxon>Mollusca</taxon>
        <taxon>Gastropoda</taxon>
        <taxon>Heterobranchia</taxon>
        <taxon>Euthyneura</taxon>
        <taxon>Panpulmonata</taxon>
        <taxon>Sacoglossa</taxon>
        <taxon>Placobranchoidea</taxon>
        <taxon>Plakobranchidae</taxon>
        <taxon>Plakobranchus</taxon>
    </lineage>
</organism>
<evidence type="ECO:0000259" key="1">
    <source>
        <dbReference type="PROSITE" id="PS50076"/>
    </source>
</evidence>
<name>A0AAV3YAY8_9GAST</name>
<sequence length="91" mass="10792">MFSLSHERERRKCLQVLELSEKATEAEIKKAYKMQALKYHPDKVSYSFILIDSYELWILLYGTRIFQTTEAPRQTKMKKRSILTGTVSFKI</sequence>
<dbReference type="PRINTS" id="PR00625">
    <property type="entry name" value="JDOMAIN"/>
</dbReference>